<protein>
    <submittedName>
        <fullName evidence="1">Thiosulfohydrolase SoxB</fullName>
    </submittedName>
</protein>
<keyword evidence="2" id="KW-1185">Reference proteome</keyword>
<dbReference type="EMBL" id="BSOR01000011">
    <property type="protein sequence ID" value="GLR63089.1"/>
    <property type="molecule type" value="Genomic_DNA"/>
</dbReference>
<dbReference type="InterPro" id="IPR029052">
    <property type="entry name" value="Metallo-depent_PP-like"/>
</dbReference>
<dbReference type="InterPro" id="IPR006311">
    <property type="entry name" value="TAT_signal"/>
</dbReference>
<reference evidence="2" key="1">
    <citation type="journal article" date="2019" name="Int. J. Syst. Evol. Microbiol.">
        <title>The Global Catalogue of Microorganisms (GCM) 10K type strain sequencing project: providing services to taxonomists for standard genome sequencing and annotation.</title>
        <authorList>
            <consortium name="The Broad Institute Genomics Platform"/>
            <consortium name="The Broad Institute Genome Sequencing Center for Infectious Disease"/>
            <person name="Wu L."/>
            <person name="Ma J."/>
        </authorList>
    </citation>
    <scope>NUCLEOTIDE SEQUENCE [LARGE SCALE GENOMIC DNA]</scope>
    <source>
        <strain evidence="2">NBRC 100033</strain>
    </source>
</reference>
<dbReference type="PROSITE" id="PS51257">
    <property type="entry name" value="PROKAR_LIPOPROTEIN"/>
    <property type="match status" value="1"/>
</dbReference>
<comment type="caution">
    <text evidence="1">The sequence shown here is derived from an EMBL/GenBank/DDBJ whole genome shotgun (WGS) entry which is preliminary data.</text>
</comment>
<dbReference type="Gene3D" id="3.90.780.10">
    <property type="entry name" value="5'-Nucleotidase, C-terminal domain"/>
    <property type="match status" value="1"/>
</dbReference>
<sequence>MLNFSRRQFLAASAAGVVTSVAAGGLSGCATRSGKTGIKRLAPPTNAQLQLLFYADTHAQWQSVYAHPAANHLGPMSLLGQAPYLTEQNRLATLGLQANPVAASWLTAQGARQQVQRFSNNELSKMGGYAVLAQALAEKREAFGVDASLTLEGGQCWNGSGLSSMTAGRYGPLSSHWLGAEVRVASEEAVLWPNNLAQLYRDFKRPVLTAEQPISYLTKAGVKIAVVGSVNPWQQFPQGFDEQDWLAGLQAHIKTAAKSASLVILLCDAGTNPSLWLSTQLEGVDVILSSRGQDLWPQPVRVQSNSGKAIPVCFAGSQGQGFVELQLTAEGDNWQLAMQYQPLFTQVEPAQAAVAQQITQLRAAYAGWLDQPLAKTPDWLYRRDVLAGSWDQIIAEALKTTGADLTLAPGLRHGLALPPGAVITRDHLLSLTAGYSAKVFNLPANRSELQSRLEVGADQLLSDDWFLHSSEDLPRLTGSHFVLRYQALAGQRISELEWPVASTSEKVRVAGWSTHYQNQARSAEQIEGIALWQLLENWLKTQPNDWQLPAIEQPSLAFVDGHPGWHPEALL</sequence>
<accession>A0ABQ5ZYY2</accession>
<dbReference type="PROSITE" id="PS51318">
    <property type="entry name" value="TAT"/>
    <property type="match status" value="1"/>
</dbReference>
<dbReference type="RefSeq" id="WP_051610177.1">
    <property type="nucleotide sequence ID" value="NZ_BSOR01000011.1"/>
</dbReference>
<dbReference type="Gene3D" id="3.60.21.10">
    <property type="match status" value="1"/>
</dbReference>
<proteinExistence type="predicted"/>
<dbReference type="SUPFAM" id="SSF56300">
    <property type="entry name" value="Metallo-dependent phosphatases"/>
    <property type="match status" value="1"/>
</dbReference>
<dbReference type="PANTHER" id="PTHR11575">
    <property type="entry name" value="5'-NUCLEOTIDASE-RELATED"/>
    <property type="match status" value="1"/>
</dbReference>
<gene>
    <name evidence="1" type="primary">soxB</name>
    <name evidence="1" type="ORF">GCM10007878_05240</name>
</gene>
<dbReference type="InterPro" id="IPR006179">
    <property type="entry name" value="5_nucleotidase/apyrase"/>
</dbReference>
<dbReference type="InterPro" id="IPR036907">
    <property type="entry name" value="5'-Nucleotdase_C_sf"/>
</dbReference>
<organism evidence="1 2">
    <name type="scientific">Marinospirillum insulare</name>
    <dbReference type="NCBI Taxonomy" id="217169"/>
    <lineage>
        <taxon>Bacteria</taxon>
        <taxon>Pseudomonadati</taxon>
        <taxon>Pseudomonadota</taxon>
        <taxon>Gammaproteobacteria</taxon>
        <taxon>Oceanospirillales</taxon>
        <taxon>Oceanospirillaceae</taxon>
        <taxon>Marinospirillum</taxon>
    </lineage>
</organism>
<dbReference type="SUPFAM" id="SSF55816">
    <property type="entry name" value="5'-nucleotidase (syn. UDP-sugar hydrolase), C-terminal domain"/>
    <property type="match status" value="1"/>
</dbReference>
<evidence type="ECO:0000313" key="1">
    <source>
        <dbReference type="EMBL" id="GLR63089.1"/>
    </source>
</evidence>
<dbReference type="PANTHER" id="PTHR11575:SF42">
    <property type="entry name" value="SULFUR OXIDATION PROTEIN SOXB"/>
    <property type="match status" value="1"/>
</dbReference>
<name>A0ABQ5ZYY2_9GAMM</name>
<evidence type="ECO:0000313" key="2">
    <source>
        <dbReference type="Proteomes" id="UP001156682"/>
    </source>
</evidence>
<dbReference type="Proteomes" id="UP001156682">
    <property type="component" value="Unassembled WGS sequence"/>
</dbReference>